<reference evidence="2" key="1">
    <citation type="submission" date="2019-11" db="EMBL/GenBank/DDBJ databases">
        <authorList>
            <person name="Feng L."/>
        </authorList>
    </citation>
    <scope>NUCLEOTIDE SEQUENCE</scope>
    <source>
        <strain evidence="2">BlongumLFYP82</strain>
    </source>
</reference>
<dbReference type="RefSeq" id="WP_144169522.1">
    <property type="nucleotide sequence ID" value="NZ_CACRSV010000043.1"/>
</dbReference>
<evidence type="ECO:0000313" key="2">
    <source>
        <dbReference type="EMBL" id="VYT23119.1"/>
    </source>
</evidence>
<dbReference type="EMBL" id="JAWLRA010000014">
    <property type="protein sequence ID" value="MDW3126558.1"/>
    <property type="molecule type" value="Genomic_DNA"/>
</dbReference>
<organism evidence="2">
    <name type="scientific">Bifidobacterium longum</name>
    <dbReference type="NCBI Taxonomy" id="216816"/>
    <lineage>
        <taxon>Bacteria</taxon>
        <taxon>Bacillati</taxon>
        <taxon>Actinomycetota</taxon>
        <taxon>Actinomycetes</taxon>
        <taxon>Bifidobacteriales</taxon>
        <taxon>Bifidobacteriaceae</taxon>
        <taxon>Bifidobacterium</taxon>
    </lineage>
</organism>
<protein>
    <submittedName>
        <fullName evidence="1">Abi family protein</fullName>
    </submittedName>
</protein>
<dbReference type="AlphaFoldDB" id="A0A6N2UY99"/>
<gene>
    <name evidence="2" type="ORF">BLLFYP82_00290</name>
    <name evidence="1" type="ORF">RS890_05505</name>
</gene>
<reference evidence="1" key="2">
    <citation type="submission" date="2023-10" db="EMBL/GenBank/DDBJ databases">
        <title>Rapid discrimination of Bifidobacterium longum Subspecies based on MALDI-TOF MS and Machine Learning.</title>
        <authorList>
            <person name="Chen J."/>
        </authorList>
    </citation>
    <scope>NUCLEOTIDE SEQUENCE</scope>
    <source>
        <strain evidence="1">YGMCC0039</strain>
    </source>
</reference>
<proteinExistence type="predicted"/>
<name>A0A6N2UY99_BIFLN</name>
<dbReference type="EMBL" id="CACRSV010000043">
    <property type="protein sequence ID" value="VYT23119.1"/>
    <property type="molecule type" value="Genomic_DNA"/>
</dbReference>
<accession>A0A6N2UY99</accession>
<sequence>MIDAAHDGFDIARLIDRDAEFVFNDDSDYQNKKKRLSYSPYTDSYIRHYLPDPEIWNLWEIFDLSSLFKAYEIYLGSIHQKDRLTKFFGSIRRLRNAAAHNTCLLIGTPRRTAPPTEQLYSCLRTLFKNQIPQPVGSVTQKSQLAYDFASLLVAFLLASQSGDSQQHAAEAATQLSKRIRRNIKFYVPKTYCPELTALLVTISHLCDGFANYLQESSRPKSGTLYYVPRKE</sequence>
<evidence type="ECO:0000313" key="1">
    <source>
        <dbReference type="EMBL" id="MDW3126558.1"/>
    </source>
</evidence>
<dbReference type="Proteomes" id="UP001277803">
    <property type="component" value="Unassembled WGS sequence"/>
</dbReference>